<evidence type="ECO:0000313" key="2">
    <source>
        <dbReference type="Proteomes" id="UP000779070"/>
    </source>
</evidence>
<dbReference type="Proteomes" id="UP000779070">
    <property type="component" value="Unassembled WGS sequence"/>
</dbReference>
<dbReference type="InterPro" id="IPR005590">
    <property type="entry name" value="DUF333"/>
</dbReference>
<name>A0ABS3A4Q1_9VIBR</name>
<protein>
    <submittedName>
        <fullName evidence="1">DUF333 domain-containing protein</fullName>
    </submittedName>
</protein>
<comment type="caution">
    <text evidence="1">The sequence shown here is derived from an EMBL/GenBank/DDBJ whole genome shotgun (WGS) entry which is preliminary data.</text>
</comment>
<reference evidence="1 2" key="1">
    <citation type="submission" date="2021-02" db="EMBL/GenBank/DDBJ databases">
        <title>Draft Genome Sequences of 5 Vibrio neptunius Strains Isolated From of Bivalve Hatcheries.</title>
        <authorList>
            <person name="Galvis F."/>
            <person name="Barja J.L."/>
            <person name="Lemos M.L."/>
            <person name="Balado M."/>
        </authorList>
    </citation>
    <scope>NUCLEOTIDE SEQUENCE [LARGE SCALE GENOMIC DNA]</scope>
    <source>
        <strain evidence="1 2">PP-145.98</strain>
    </source>
</reference>
<dbReference type="EMBL" id="JAFHLB010000018">
    <property type="protein sequence ID" value="MBN3578844.1"/>
    <property type="molecule type" value="Genomic_DNA"/>
</dbReference>
<dbReference type="PROSITE" id="PS51257">
    <property type="entry name" value="PROKAR_LIPOPROTEIN"/>
    <property type="match status" value="1"/>
</dbReference>
<sequence>MKTTTWTLISASALLLAGCANEPDEYEVKGYTSIANPASVFCAKQGGKLETVSENEKRVTYCVLSSDNRIEEWEYYRQHQKSSDS</sequence>
<dbReference type="RefSeq" id="WP_206370863.1">
    <property type="nucleotide sequence ID" value="NZ_CAWPTM010000083.1"/>
</dbReference>
<proteinExistence type="predicted"/>
<dbReference type="PANTHER" id="PTHR38008">
    <property type="entry name" value="HEMOLYSIN-RELATED"/>
    <property type="match status" value="1"/>
</dbReference>
<dbReference type="PANTHER" id="PTHR38008:SF2">
    <property type="entry name" value="HEMOLYSIN"/>
    <property type="match status" value="1"/>
</dbReference>
<accession>A0ABS3A4Q1</accession>
<keyword evidence="2" id="KW-1185">Reference proteome</keyword>
<gene>
    <name evidence="1" type="ORF">JYA62_14335</name>
</gene>
<organism evidence="1 2">
    <name type="scientific">Vibrio neptunius</name>
    <dbReference type="NCBI Taxonomy" id="170651"/>
    <lineage>
        <taxon>Bacteria</taxon>
        <taxon>Pseudomonadati</taxon>
        <taxon>Pseudomonadota</taxon>
        <taxon>Gammaproteobacteria</taxon>
        <taxon>Vibrionales</taxon>
        <taxon>Vibrionaceae</taxon>
        <taxon>Vibrio</taxon>
    </lineage>
</organism>
<evidence type="ECO:0000313" key="1">
    <source>
        <dbReference type="EMBL" id="MBN3578844.1"/>
    </source>
</evidence>
<dbReference type="Pfam" id="PF03891">
    <property type="entry name" value="DUF333"/>
    <property type="match status" value="1"/>
</dbReference>